<reference evidence="1" key="1">
    <citation type="submission" date="2024-03" db="EMBL/GenBank/DDBJ databases">
        <title>WGS assembly of Saponaria officinalis var. Norfolk2.</title>
        <authorList>
            <person name="Jenkins J."/>
            <person name="Shu S."/>
            <person name="Grimwood J."/>
            <person name="Barry K."/>
            <person name="Goodstein D."/>
            <person name="Schmutz J."/>
            <person name="Leebens-Mack J."/>
            <person name="Osbourn A."/>
        </authorList>
    </citation>
    <scope>NUCLEOTIDE SEQUENCE [LARGE SCALE GENOMIC DNA]</scope>
    <source>
        <strain evidence="1">JIC</strain>
    </source>
</reference>
<sequence length="124" mass="14518">MVVRIEEKVFRVYKLTNEYMLKNWAEVKGFDDGKSLCMSRDCYFFKNLSVGKEYENCIVFTEAGFPKYGDDGSWEYKCEDEIWVFRLSDGSFGRVGGSVDFPEIDWSPPWIFDVREPDEDDGDV</sequence>
<dbReference type="Proteomes" id="UP001443914">
    <property type="component" value="Unassembled WGS sequence"/>
</dbReference>
<gene>
    <name evidence="1" type="ORF">RND81_14G173700</name>
</gene>
<evidence type="ECO:0000313" key="1">
    <source>
        <dbReference type="EMBL" id="KAK9666279.1"/>
    </source>
</evidence>
<dbReference type="AlphaFoldDB" id="A0AAW1GYY0"/>
<organism evidence="1 2">
    <name type="scientific">Saponaria officinalis</name>
    <name type="common">Common soapwort</name>
    <name type="synonym">Lychnis saponaria</name>
    <dbReference type="NCBI Taxonomy" id="3572"/>
    <lineage>
        <taxon>Eukaryota</taxon>
        <taxon>Viridiplantae</taxon>
        <taxon>Streptophyta</taxon>
        <taxon>Embryophyta</taxon>
        <taxon>Tracheophyta</taxon>
        <taxon>Spermatophyta</taxon>
        <taxon>Magnoliopsida</taxon>
        <taxon>eudicotyledons</taxon>
        <taxon>Gunneridae</taxon>
        <taxon>Pentapetalae</taxon>
        <taxon>Caryophyllales</taxon>
        <taxon>Caryophyllaceae</taxon>
        <taxon>Caryophylleae</taxon>
        <taxon>Saponaria</taxon>
    </lineage>
</organism>
<dbReference type="EMBL" id="JBDFQZ010000014">
    <property type="protein sequence ID" value="KAK9666279.1"/>
    <property type="molecule type" value="Genomic_DNA"/>
</dbReference>
<name>A0AAW1GYY0_SAPOF</name>
<keyword evidence="2" id="KW-1185">Reference proteome</keyword>
<protein>
    <recommendedName>
        <fullName evidence="3">S-protein homolog</fullName>
    </recommendedName>
</protein>
<accession>A0AAW1GYY0</accession>
<comment type="caution">
    <text evidence="1">The sequence shown here is derived from an EMBL/GenBank/DDBJ whole genome shotgun (WGS) entry which is preliminary data.</text>
</comment>
<evidence type="ECO:0008006" key="3">
    <source>
        <dbReference type="Google" id="ProtNLM"/>
    </source>
</evidence>
<evidence type="ECO:0000313" key="2">
    <source>
        <dbReference type="Proteomes" id="UP001443914"/>
    </source>
</evidence>
<proteinExistence type="predicted"/>